<gene>
    <name evidence="5" type="ORF">BJ684DRAFT_12183</name>
</gene>
<dbReference type="OrthoDB" id="411017at2759"/>
<keyword evidence="2" id="KW-0472">Membrane</keyword>
<dbReference type="EMBL" id="KZ988554">
    <property type="protein sequence ID" value="RKP11961.1"/>
    <property type="molecule type" value="Genomic_DNA"/>
</dbReference>
<proteinExistence type="predicted"/>
<dbReference type="Pfam" id="PF05648">
    <property type="entry name" value="PEX11"/>
    <property type="match status" value="1"/>
</dbReference>
<name>A0A4P9Y1L6_9FUNG</name>
<evidence type="ECO:0000313" key="5">
    <source>
        <dbReference type="EMBL" id="RKP11961.1"/>
    </source>
</evidence>
<keyword evidence="1" id="KW-0962">Peroxisome biogenesis</keyword>
<comment type="subcellular location">
    <subcellularLocation>
        <location evidence="4">Peroxisome membrane</location>
    </subcellularLocation>
</comment>
<evidence type="ECO:0000313" key="6">
    <source>
        <dbReference type="Proteomes" id="UP000267251"/>
    </source>
</evidence>
<dbReference type="PANTHER" id="PTHR12652:SF19">
    <property type="entry name" value="PEROXISOMAL BIOGENESIS FACTOR 11"/>
    <property type="match status" value="1"/>
</dbReference>
<dbReference type="InterPro" id="IPR008733">
    <property type="entry name" value="PEX11"/>
</dbReference>
<evidence type="ECO:0000256" key="2">
    <source>
        <dbReference type="ARBA" id="ARBA00023136"/>
    </source>
</evidence>
<reference evidence="6" key="1">
    <citation type="journal article" date="2018" name="Nat. Microbiol.">
        <title>Leveraging single-cell genomics to expand the fungal tree of life.</title>
        <authorList>
            <person name="Ahrendt S.R."/>
            <person name="Quandt C.A."/>
            <person name="Ciobanu D."/>
            <person name="Clum A."/>
            <person name="Salamov A."/>
            <person name="Andreopoulos B."/>
            <person name="Cheng J.F."/>
            <person name="Woyke T."/>
            <person name="Pelin A."/>
            <person name="Henrissat B."/>
            <person name="Reynolds N.K."/>
            <person name="Benny G.L."/>
            <person name="Smith M.E."/>
            <person name="James T.Y."/>
            <person name="Grigoriev I.V."/>
        </authorList>
    </citation>
    <scope>NUCLEOTIDE SEQUENCE [LARGE SCALE GENOMIC DNA]</scope>
</reference>
<accession>A0A4P9Y1L6</accession>
<evidence type="ECO:0000256" key="3">
    <source>
        <dbReference type="ARBA" id="ARBA00023140"/>
    </source>
</evidence>
<evidence type="ECO:0000256" key="1">
    <source>
        <dbReference type="ARBA" id="ARBA00022593"/>
    </source>
</evidence>
<organism evidence="5 6">
    <name type="scientific">Piptocephalis cylindrospora</name>
    <dbReference type="NCBI Taxonomy" id="1907219"/>
    <lineage>
        <taxon>Eukaryota</taxon>
        <taxon>Fungi</taxon>
        <taxon>Fungi incertae sedis</taxon>
        <taxon>Zoopagomycota</taxon>
        <taxon>Zoopagomycotina</taxon>
        <taxon>Zoopagomycetes</taxon>
        <taxon>Zoopagales</taxon>
        <taxon>Piptocephalidaceae</taxon>
        <taxon>Piptocephalis</taxon>
    </lineage>
</organism>
<dbReference type="AlphaFoldDB" id="A0A4P9Y1L6"/>
<protein>
    <submittedName>
        <fullName evidence="5">Peroxisomal biogenesis factor 11</fullName>
    </submittedName>
</protein>
<dbReference type="GO" id="GO:0016559">
    <property type="term" value="P:peroxisome fission"/>
    <property type="evidence" value="ECO:0007669"/>
    <property type="project" value="InterPro"/>
</dbReference>
<dbReference type="Proteomes" id="UP000267251">
    <property type="component" value="Unassembled WGS sequence"/>
</dbReference>
<dbReference type="GO" id="GO:0005778">
    <property type="term" value="C:peroxisomal membrane"/>
    <property type="evidence" value="ECO:0007669"/>
    <property type="project" value="UniProtKB-SubCell"/>
</dbReference>
<keyword evidence="6" id="KW-1185">Reference proteome</keyword>
<sequence>MPLTVTVFPRKKGQESTVKGEGPSSATPVSLLLATLLSPTLLPACIKFLKVSDGRDKTMKLVQYTLKLLLLSHLRSSKHKVLRTRLSALVSSFSTTRKILRLAHVIEPIEELRDTWVTGRPQGSLSAFLGVWNDLFDDIYCLAKIKVLSGRAGDWAERPSLYCWMASTILEIHENVAQQHDLSRRIHHLPKFASEDDEERAKLEGKLYWLRISLVKFLCDGFFCGYDLANASWSERAYITSGWLSGIMSTYKLWVKTNG</sequence>
<keyword evidence="3" id="KW-0576">Peroxisome</keyword>
<dbReference type="PANTHER" id="PTHR12652">
    <property type="entry name" value="PEROXISOMAL BIOGENESIS FACTOR 11"/>
    <property type="match status" value="1"/>
</dbReference>
<evidence type="ECO:0000256" key="4">
    <source>
        <dbReference type="ARBA" id="ARBA00046271"/>
    </source>
</evidence>